<reference evidence="1" key="1">
    <citation type="submission" date="2020-07" db="EMBL/GenBank/DDBJ databases">
        <title>Huge and variable diversity of episymbiotic CPR bacteria and DPANN archaea in groundwater ecosystems.</title>
        <authorList>
            <person name="He C.Y."/>
            <person name="Keren R."/>
            <person name="Whittaker M."/>
            <person name="Farag I.F."/>
            <person name="Doudna J."/>
            <person name="Cate J.H.D."/>
            <person name="Banfield J.F."/>
        </authorList>
    </citation>
    <scope>NUCLEOTIDE SEQUENCE</scope>
    <source>
        <strain evidence="1">NC_groundwater_1520_Pr4_B-0.1um_53_5</strain>
    </source>
</reference>
<proteinExistence type="predicted"/>
<protein>
    <recommendedName>
        <fullName evidence="3">Transposase</fullName>
    </recommendedName>
</protein>
<dbReference type="EMBL" id="JACQXR010000123">
    <property type="protein sequence ID" value="MBI4727415.1"/>
    <property type="molecule type" value="Genomic_DNA"/>
</dbReference>
<dbReference type="AlphaFoldDB" id="A0A933ML53"/>
<name>A0A933ML53_UNCT6</name>
<dbReference type="Proteomes" id="UP000736328">
    <property type="component" value="Unassembled WGS sequence"/>
</dbReference>
<gene>
    <name evidence="1" type="ORF">HY768_09410</name>
</gene>
<evidence type="ECO:0000313" key="1">
    <source>
        <dbReference type="EMBL" id="MBI4727415.1"/>
    </source>
</evidence>
<organism evidence="1 2">
    <name type="scientific">candidate division TA06 bacterium</name>
    <dbReference type="NCBI Taxonomy" id="2250710"/>
    <lineage>
        <taxon>Bacteria</taxon>
        <taxon>Bacteria division TA06</taxon>
    </lineage>
</organism>
<evidence type="ECO:0008006" key="3">
    <source>
        <dbReference type="Google" id="ProtNLM"/>
    </source>
</evidence>
<accession>A0A933ML53</accession>
<sequence>MTLDGNPAETTLAKGLLKGHQATFGQAPEEFATDRGFSSAKNERMAKRLGVKHVSMPARGKPSKERKAHQRQYWFKRLQKFRTGAEGRISYLSRLRAVTPSACRPVALALTVVG</sequence>
<evidence type="ECO:0000313" key="2">
    <source>
        <dbReference type="Proteomes" id="UP000736328"/>
    </source>
</evidence>
<comment type="caution">
    <text evidence="1">The sequence shown here is derived from an EMBL/GenBank/DDBJ whole genome shotgun (WGS) entry which is preliminary data.</text>
</comment>